<accession>A0A5C3LIA9</accession>
<sequence length="264" mass="29871">MMNDINDSIEILVVVSHKDEELRKKACNAAVLLFSMDGVSKNLRDDRRRPMVPRWPELRESDSKSEGLGSEMGKDGDGNAEKWSSIHGENIKLKDISLSAVFTEREAAVAQIPRKHIPSRGLPFPTTYLKGRPDVAVAVEDAEDVCTEFYPAGGILRGWWSWIGIDIDMDTRMWAREGRMGWRRGNFSGPGWAEMDMRKETGGGLRSCTHVLKFTSLVLRLEAEDPRRLSSEQMLVWSCIMTEIDASDIMVNRFAIMRQVLLVI</sequence>
<proteinExistence type="predicted"/>
<protein>
    <submittedName>
        <fullName evidence="2">Uncharacterized protein</fullName>
    </submittedName>
</protein>
<evidence type="ECO:0000313" key="3">
    <source>
        <dbReference type="Proteomes" id="UP000308652"/>
    </source>
</evidence>
<keyword evidence="3" id="KW-1185">Reference proteome</keyword>
<dbReference type="Proteomes" id="UP000308652">
    <property type="component" value="Unassembled WGS sequence"/>
</dbReference>
<name>A0A5C3LIA9_9AGAR</name>
<feature type="region of interest" description="Disordered" evidence="1">
    <location>
        <begin position="47"/>
        <end position="78"/>
    </location>
</feature>
<dbReference type="EMBL" id="ML213672">
    <property type="protein sequence ID" value="TFK32520.1"/>
    <property type="molecule type" value="Genomic_DNA"/>
</dbReference>
<dbReference type="AlphaFoldDB" id="A0A5C3LIA9"/>
<reference evidence="2 3" key="1">
    <citation type="journal article" date="2019" name="Nat. Ecol. Evol.">
        <title>Megaphylogeny resolves global patterns of mushroom evolution.</title>
        <authorList>
            <person name="Varga T."/>
            <person name="Krizsan K."/>
            <person name="Foldi C."/>
            <person name="Dima B."/>
            <person name="Sanchez-Garcia M."/>
            <person name="Sanchez-Ramirez S."/>
            <person name="Szollosi G.J."/>
            <person name="Szarkandi J.G."/>
            <person name="Papp V."/>
            <person name="Albert L."/>
            <person name="Andreopoulos W."/>
            <person name="Angelini C."/>
            <person name="Antonin V."/>
            <person name="Barry K.W."/>
            <person name="Bougher N.L."/>
            <person name="Buchanan P."/>
            <person name="Buyck B."/>
            <person name="Bense V."/>
            <person name="Catcheside P."/>
            <person name="Chovatia M."/>
            <person name="Cooper J."/>
            <person name="Damon W."/>
            <person name="Desjardin D."/>
            <person name="Finy P."/>
            <person name="Geml J."/>
            <person name="Haridas S."/>
            <person name="Hughes K."/>
            <person name="Justo A."/>
            <person name="Karasinski D."/>
            <person name="Kautmanova I."/>
            <person name="Kiss B."/>
            <person name="Kocsube S."/>
            <person name="Kotiranta H."/>
            <person name="LaButti K.M."/>
            <person name="Lechner B.E."/>
            <person name="Liimatainen K."/>
            <person name="Lipzen A."/>
            <person name="Lukacs Z."/>
            <person name="Mihaltcheva S."/>
            <person name="Morgado L.N."/>
            <person name="Niskanen T."/>
            <person name="Noordeloos M.E."/>
            <person name="Ohm R.A."/>
            <person name="Ortiz-Santana B."/>
            <person name="Ovrebo C."/>
            <person name="Racz N."/>
            <person name="Riley R."/>
            <person name="Savchenko A."/>
            <person name="Shiryaev A."/>
            <person name="Soop K."/>
            <person name="Spirin V."/>
            <person name="Szebenyi C."/>
            <person name="Tomsovsky M."/>
            <person name="Tulloss R.E."/>
            <person name="Uehling J."/>
            <person name="Grigoriev I.V."/>
            <person name="Vagvolgyi C."/>
            <person name="Papp T."/>
            <person name="Martin F.M."/>
            <person name="Miettinen O."/>
            <person name="Hibbett D.S."/>
            <person name="Nagy L.G."/>
        </authorList>
    </citation>
    <scope>NUCLEOTIDE SEQUENCE [LARGE SCALE GENOMIC DNA]</scope>
    <source>
        <strain evidence="2 3">CBS 166.37</strain>
    </source>
</reference>
<evidence type="ECO:0000256" key="1">
    <source>
        <dbReference type="SAM" id="MobiDB-lite"/>
    </source>
</evidence>
<organism evidence="2 3">
    <name type="scientific">Crucibulum laeve</name>
    <dbReference type="NCBI Taxonomy" id="68775"/>
    <lineage>
        <taxon>Eukaryota</taxon>
        <taxon>Fungi</taxon>
        <taxon>Dikarya</taxon>
        <taxon>Basidiomycota</taxon>
        <taxon>Agaricomycotina</taxon>
        <taxon>Agaricomycetes</taxon>
        <taxon>Agaricomycetidae</taxon>
        <taxon>Agaricales</taxon>
        <taxon>Agaricineae</taxon>
        <taxon>Nidulariaceae</taxon>
        <taxon>Crucibulum</taxon>
    </lineage>
</organism>
<feature type="compositionally biased region" description="Basic and acidic residues" evidence="1">
    <location>
        <begin position="56"/>
        <end position="65"/>
    </location>
</feature>
<gene>
    <name evidence="2" type="ORF">BDQ12DRAFT_671015</name>
</gene>
<evidence type="ECO:0000313" key="2">
    <source>
        <dbReference type="EMBL" id="TFK32520.1"/>
    </source>
</evidence>